<dbReference type="RefSeq" id="WP_013764980.1">
    <property type="nucleotide sequence ID" value="NC_015510.1"/>
</dbReference>
<reference evidence="1 2" key="1">
    <citation type="journal article" date="2011" name="Stand. Genomic Sci.">
        <title>Complete genome sequence of Haliscomenobacter hydrossis type strain (O).</title>
        <authorList>
            <consortium name="US DOE Joint Genome Institute (JGI-PGF)"/>
            <person name="Daligault H."/>
            <person name="Lapidus A."/>
            <person name="Zeytun A."/>
            <person name="Nolan M."/>
            <person name="Lucas S."/>
            <person name="Del Rio T.G."/>
            <person name="Tice H."/>
            <person name="Cheng J.F."/>
            <person name="Tapia R."/>
            <person name="Han C."/>
            <person name="Goodwin L."/>
            <person name="Pitluck S."/>
            <person name="Liolios K."/>
            <person name="Pagani I."/>
            <person name="Ivanova N."/>
            <person name="Huntemann M."/>
            <person name="Mavromatis K."/>
            <person name="Mikhailova N."/>
            <person name="Pati A."/>
            <person name="Chen A."/>
            <person name="Palaniappan K."/>
            <person name="Land M."/>
            <person name="Hauser L."/>
            <person name="Brambilla E.M."/>
            <person name="Rohde M."/>
            <person name="Verbarg S."/>
            <person name="Goker M."/>
            <person name="Bristow J."/>
            <person name="Eisen J.A."/>
            <person name="Markowitz V."/>
            <person name="Hugenholtz P."/>
            <person name="Kyrpides N.C."/>
            <person name="Klenk H.P."/>
            <person name="Woyke T."/>
        </authorList>
    </citation>
    <scope>NUCLEOTIDE SEQUENCE [LARGE SCALE GENOMIC DNA]</scope>
    <source>
        <strain evidence="2">ATCC 27775 / DSM 1100 / LMG 10767 / O</strain>
    </source>
</reference>
<gene>
    <name evidence="1" type="ordered locus">Halhy_2558</name>
</gene>
<dbReference type="OrthoDB" id="1492938at2"/>
<evidence type="ECO:0000313" key="1">
    <source>
        <dbReference type="EMBL" id="AEE50431.1"/>
    </source>
</evidence>
<dbReference type="Proteomes" id="UP000008461">
    <property type="component" value="Chromosome"/>
</dbReference>
<dbReference type="EMBL" id="CP002691">
    <property type="protein sequence ID" value="AEE50431.1"/>
    <property type="molecule type" value="Genomic_DNA"/>
</dbReference>
<dbReference type="HOGENOM" id="CLU_1114591_0_0_10"/>
<evidence type="ECO:0000313" key="2">
    <source>
        <dbReference type="Proteomes" id="UP000008461"/>
    </source>
</evidence>
<keyword evidence="2" id="KW-1185">Reference proteome</keyword>
<protein>
    <recommendedName>
        <fullName evidence="3">Outer membrane protein beta-barrel domain-containing protein</fullName>
    </recommendedName>
</protein>
<accession>F4KYM5</accession>
<dbReference type="KEGG" id="hhy:Halhy_2558"/>
<reference key="2">
    <citation type="submission" date="2011-04" db="EMBL/GenBank/DDBJ databases">
        <title>Complete sequence of chromosome of Haliscomenobacter hydrossis DSM 1100.</title>
        <authorList>
            <consortium name="US DOE Joint Genome Institute (JGI-PGF)"/>
            <person name="Lucas S."/>
            <person name="Han J."/>
            <person name="Lapidus A."/>
            <person name="Bruce D."/>
            <person name="Goodwin L."/>
            <person name="Pitluck S."/>
            <person name="Peters L."/>
            <person name="Kyrpides N."/>
            <person name="Mavromatis K."/>
            <person name="Ivanova N."/>
            <person name="Ovchinnikova G."/>
            <person name="Pagani I."/>
            <person name="Daligault H."/>
            <person name="Detter J.C."/>
            <person name="Han C."/>
            <person name="Land M."/>
            <person name="Hauser L."/>
            <person name="Markowitz V."/>
            <person name="Cheng J.-F."/>
            <person name="Hugenholtz P."/>
            <person name="Woyke T."/>
            <person name="Wu D."/>
            <person name="Verbarg S."/>
            <person name="Frueling A."/>
            <person name="Brambilla E."/>
            <person name="Klenk H.-P."/>
            <person name="Eisen J.A."/>
        </authorList>
    </citation>
    <scope>NUCLEOTIDE SEQUENCE</scope>
    <source>
        <strain>DSM 1100</strain>
    </source>
</reference>
<sequence length="249" mass="28229">MRSFFIGLFFCGTVVFGLAQNTAFGIKGGLTAGRQRWDNTFERDMLLRYHGIAFIESASEDSRFALFAQGGYHIKGSAIRTPRSAVTGSGGTIFDVPAQQISFEYRNVSLTVGAKQRLDLDLGEKKLYYMFGIRGDYTINTLLGPRIPNEYDIYTIYYPIPEFVRKLNYGITMGGGIEIPFDELVGVLVEFTVNPDFSYQYDQPPLENIINPNPWAPRGNISLPQRRSTNLTFELSFGFRFLRKVIYID</sequence>
<dbReference type="AlphaFoldDB" id="F4KYM5"/>
<dbReference type="STRING" id="760192.Halhy_2558"/>
<name>F4KYM5_HALH1</name>
<organism evidence="1 2">
    <name type="scientific">Haliscomenobacter hydrossis (strain ATCC 27775 / DSM 1100 / LMG 10767 / O)</name>
    <dbReference type="NCBI Taxonomy" id="760192"/>
    <lineage>
        <taxon>Bacteria</taxon>
        <taxon>Pseudomonadati</taxon>
        <taxon>Bacteroidota</taxon>
        <taxon>Saprospiria</taxon>
        <taxon>Saprospirales</taxon>
        <taxon>Haliscomenobacteraceae</taxon>
        <taxon>Haliscomenobacter</taxon>
    </lineage>
</organism>
<evidence type="ECO:0008006" key="3">
    <source>
        <dbReference type="Google" id="ProtNLM"/>
    </source>
</evidence>
<proteinExistence type="predicted"/>